<dbReference type="Proteomes" id="UP000078407">
    <property type="component" value="Unassembled WGS sequence"/>
</dbReference>
<name>A0ABX2W6J8_9ENTR</name>
<sequence length="111" mass="12915">MSDHSAVPREGIYISKSDPTLRISVIDVTVVEDEDDCDGDELFYLVRWIEGEDQGDLDATEYELDPTEWQAFVKSEQLEYDRDPYLDKVQQSPTLEKIRQMLIQAKKNDRS</sequence>
<reference evidence="1 2" key="1">
    <citation type="submission" date="2016-04" db="EMBL/GenBank/DDBJ databases">
        <title>ATOL: Assembling a taxonomically balanced genome-scale reconstruction of the evolutionary history of the Enterobacteriaceae.</title>
        <authorList>
            <person name="Plunkett G.III."/>
            <person name="Neeno-Eckwall E.C."/>
            <person name="Glasner J.D."/>
            <person name="Perna N.T."/>
        </authorList>
    </citation>
    <scope>NUCLEOTIDE SEQUENCE [LARGE SCALE GENOMIC DNA]</scope>
    <source>
        <strain evidence="1 2">ATCC 51602</strain>
    </source>
</reference>
<evidence type="ECO:0000313" key="1">
    <source>
        <dbReference type="EMBL" id="OAT26562.1"/>
    </source>
</evidence>
<evidence type="ECO:0008006" key="3">
    <source>
        <dbReference type="Google" id="ProtNLM"/>
    </source>
</evidence>
<organism evidence="1 2">
    <name type="scientific">Buttiauxella ferragutiae ATCC 51602</name>
    <dbReference type="NCBI Taxonomy" id="1354252"/>
    <lineage>
        <taxon>Bacteria</taxon>
        <taxon>Pseudomonadati</taxon>
        <taxon>Pseudomonadota</taxon>
        <taxon>Gammaproteobacteria</taxon>
        <taxon>Enterobacterales</taxon>
        <taxon>Enterobacteriaceae</taxon>
        <taxon>Buttiauxella</taxon>
    </lineage>
</organism>
<dbReference type="Pfam" id="PF26332">
    <property type="entry name" value="DUF8087"/>
    <property type="match status" value="1"/>
</dbReference>
<gene>
    <name evidence="1" type="ORF">M976_02723</name>
</gene>
<proteinExistence type="predicted"/>
<dbReference type="RefSeq" id="WP_064545693.1">
    <property type="nucleotide sequence ID" value="NZ_LXEQ01000045.1"/>
</dbReference>
<protein>
    <recommendedName>
        <fullName evidence="3">Chromo domain-containing protein</fullName>
    </recommendedName>
</protein>
<accession>A0ABX2W6J8</accession>
<dbReference type="EMBL" id="LXEQ01000045">
    <property type="protein sequence ID" value="OAT26562.1"/>
    <property type="molecule type" value="Genomic_DNA"/>
</dbReference>
<evidence type="ECO:0000313" key="2">
    <source>
        <dbReference type="Proteomes" id="UP000078407"/>
    </source>
</evidence>
<keyword evidence="2" id="KW-1185">Reference proteome</keyword>
<dbReference type="InterPro" id="IPR058400">
    <property type="entry name" value="DUF8087"/>
</dbReference>
<comment type="caution">
    <text evidence="1">The sequence shown here is derived from an EMBL/GenBank/DDBJ whole genome shotgun (WGS) entry which is preliminary data.</text>
</comment>